<accession>A0A8T9CLQ6</accession>
<proteinExistence type="predicted"/>
<name>A0A8T9CLQ6_9HELO</name>
<feature type="signal peptide" evidence="1">
    <location>
        <begin position="1"/>
        <end position="19"/>
    </location>
</feature>
<gene>
    <name evidence="2" type="ORF">LSUE1_G001471</name>
</gene>
<reference evidence="2 3" key="1">
    <citation type="submission" date="2018-05" db="EMBL/GenBank/DDBJ databases">
        <title>Genome sequencing and assembly of the regulated plant pathogen Lachnellula willkommii and related sister species for the development of diagnostic species identification markers.</title>
        <authorList>
            <person name="Giroux E."/>
            <person name="Bilodeau G."/>
        </authorList>
    </citation>
    <scope>NUCLEOTIDE SEQUENCE [LARGE SCALE GENOMIC DNA]</scope>
    <source>
        <strain evidence="2 3">CBS 268.59</strain>
    </source>
</reference>
<protein>
    <submittedName>
        <fullName evidence="2">Uncharacterized protein</fullName>
    </submittedName>
</protein>
<dbReference type="OrthoDB" id="3560968at2759"/>
<feature type="chain" id="PRO_5035793160" evidence="1">
    <location>
        <begin position="20"/>
        <end position="70"/>
    </location>
</feature>
<comment type="caution">
    <text evidence="2">The sequence shown here is derived from an EMBL/GenBank/DDBJ whole genome shotgun (WGS) entry which is preliminary data.</text>
</comment>
<dbReference type="EMBL" id="QGMK01000031">
    <property type="protein sequence ID" value="TVY85090.1"/>
    <property type="molecule type" value="Genomic_DNA"/>
</dbReference>
<keyword evidence="3" id="KW-1185">Reference proteome</keyword>
<sequence>MRFKNLAILTSALASLGSAAPVASSVEARDPNIYGAAHTLKMEADEFKKCDPSIYGTAHTLKMANDEFLA</sequence>
<evidence type="ECO:0000313" key="3">
    <source>
        <dbReference type="Proteomes" id="UP000469558"/>
    </source>
</evidence>
<dbReference type="AlphaFoldDB" id="A0A8T9CLQ6"/>
<dbReference type="Proteomes" id="UP000469558">
    <property type="component" value="Unassembled WGS sequence"/>
</dbReference>
<keyword evidence="1" id="KW-0732">Signal</keyword>
<evidence type="ECO:0000256" key="1">
    <source>
        <dbReference type="SAM" id="SignalP"/>
    </source>
</evidence>
<organism evidence="2 3">
    <name type="scientific">Lachnellula suecica</name>
    <dbReference type="NCBI Taxonomy" id="602035"/>
    <lineage>
        <taxon>Eukaryota</taxon>
        <taxon>Fungi</taxon>
        <taxon>Dikarya</taxon>
        <taxon>Ascomycota</taxon>
        <taxon>Pezizomycotina</taxon>
        <taxon>Leotiomycetes</taxon>
        <taxon>Helotiales</taxon>
        <taxon>Lachnaceae</taxon>
        <taxon>Lachnellula</taxon>
    </lineage>
</organism>
<evidence type="ECO:0000313" key="2">
    <source>
        <dbReference type="EMBL" id="TVY85090.1"/>
    </source>
</evidence>